<feature type="transmembrane region" description="Helical" evidence="6">
    <location>
        <begin position="106"/>
        <end position="125"/>
    </location>
</feature>
<dbReference type="KEGG" id="mcos:GM418_28330"/>
<dbReference type="PANTHER" id="PTHR30086:SF20">
    <property type="entry name" value="ARGININE EXPORTER PROTEIN ARGO-RELATED"/>
    <property type="match status" value="1"/>
</dbReference>
<evidence type="ECO:0000256" key="1">
    <source>
        <dbReference type="ARBA" id="ARBA00004651"/>
    </source>
</evidence>
<feature type="transmembrane region" description="Helical" evidence="6">
    <location>
        <begin position="182"/>
        <end position="206"/>
    </location>
</feature>
<dbReference type="GO" id="GO:0015171">
    <property type="term" value="F:amino acid transmembrane transporter activity"/>
    <property type="evidence" value="ECO:0007669"/>
    <property type="project" value="TreeGrafter"/>
</dbReference>
<gene>
    <name evidence="7" type="ORF">GM418_28330</name>
</gene>
<feature type="transmembrane region" description="Helical" evidence="6">
    <location>
        <begin position="38"/>
        <end position="61"/>
    </location>
</feature>
<feature type="transmembrane region" description="Helical" evidence="6">
    <location>
        <begin position="73"/>
        <end position="100"/>
    </location>
</feature>
<evidence type="ECO:0000256" key="3">
    <source>
        <dbReference type="ARBA" id="ARBA00022692"/>
    </source>
</evidence>
<comment type="subcellular location">
    <subcellularLocation>
        <location evidence="1">Cell membrane</location>
        <topology evidence="1">Multi-pass membrane protein</topology>
    </subcellularLocation>
</comment>
<dbReference type="AlphaFoldDB" id="A0A6I6KB50"/>
<feature type="transmembrane region" description="Helical" evidence="6">
    <location>
        <begin position="218"/>
        <end position="240"/>
    </location>
</feature>
<dbReference type="PANTHER" id="PTHR30086">
    <property type="entry name" value="ARGININE EXPORTER PROTEIN ARGO"/>
    <property type="match status" value="1"/>
</dbReference>
<dbReference type="EMBL" id="CP046401">
    <property type="protein sequence ID" value="QGY47434.1"/>
    <property type="molecule type" value="Genomic_DNA"/>
</dbReference>
<feature type="transmembrane region" description="Helical" evidence="6">
    <location>
        <begin position="146"/>
        <end position="176"/>
    </location>
</feature>
<proteinExistence type="predicted"/>
<keyword evidence="2" id="KW-1003">Cell membrane</keyword>
<sequence length="245" mass="27611">MFLFDNLNVKIFISTDKLLFKYLIRSQKFYFYNMIFEFIVKGIIIGFLSSLPVGPISILIIQRTIGNSRNSGFYSGIGAATSDTVYATVAGFSLSIIIDFIRVNEIYLKIGGSMVLILLGIVIFFNHPEKRIEKLNSKPNTLVKNIFTTFLLTFTNPLVVFLHIGIFTAFGVILHVARLNQAIFILAGFFVGAVFWWFILTGFVSLLKNRINTKIYFWFNKIAGAAIVIVVLVSLTIVLIRNIGI</sequence>
<accession>A0A6I6KB50</accession>
<organism evidence="7 8">
    <name type="scientific">Maribellus comscasis</name>
    <dbReference type="NCBI Taxonomy" id="2681766"/>
    <lineage>
        <taxon>Bacteria</taxon>
        <taxon>Pseudomonadati</taxon>
        <taxon>Bacteroidota</taxon>
        <taxon>Bacteroidia</taxon>
        <taxon>Marinilabiliales</taxon>
        <taxon>Prolixibacteraceae</taxon>
        <taxon>Maribellus</taxon>
    </lineage>
</organism>
<name>A0A6I6KB50_9BACT</name>
<protein>
    <submittedName>
        <fullName evidence="7">LysE family translocator</fullName>
    </submittedName>
</protein>
<evidence type="ECO:0000256" key="6">
    <source>
        <dbReference type="SAM" id="Phobius"/>
    </source>
</evidence>
<keyword evidence="8" id="KW-1185">Reference proteome</keyword>
<evidence type="ECO:0000256" key="5">
    <source>
        <dbReference type="ARBA" id="ARBA00023136"/>
    </source>
</evidence>
<evidence type="ECO:0000313" key="8">
    <source>
        <dbReference type="Proteomes" id="UP000428260"/>
    </source>
</evidence>
<dbReference type="Pfam" id="PF01810">
    <property type="entry name" value="LysE"/>
    <property type="match status" value="1"/>
</dbReference>
<evidence type="ECO:0000256" key="2">
    <source>
        <dbReference type="ARBA" id="ARBA00022475"/>
    </source>
</evidence>
<dbReference type="Proteomes" id="UP000428260">
    <property type="component" value="Chromosome"/>
</dbReference>
<keyword evidence="5 6" id="KW-0472">Membrane</keyword>
<dbReference type="GO" id="GO:0005886">
    <property type="term" value="C:plasma membrane"/>
    <property type="evidence" value="ECO:0007669"/>
    <property type="project" value="UniProtKB-SubCell"/>
</dbReference>
<keyword evidence="3 6" id="KW-0812">Transmembrane</keyword>
<dbReference type="InterPro" id="IPR001123">
    <property type="entry name" value="LeuE-type"/>
</dbReference>
<reference evidence="7 8" key="1">
    <citation type="submission" date="2019-11" db="EMBL/GenBank/DDBJ databases">
        <authorList>
            <person name="Zheng R.K."/>
            <person name="Sun C.M."/>
        </authorList>
    </citation>
    <scope>NUCLEOTIDE SEQUENCE [LARGE SCALE GENOMIC DNA]</scope>
    <source>
        <strain evidence="7 8">WC007</strain>
    </source>
</reference>
<evidence type="ECO:0000256" key="4">
    <source>
        <dbReference type="ARBA" id="ARBA00022989"/>
    </source>
</evidence>
<evidence type="ECO:0000313" key="7">
    <source>
        <dbReference type="EMBL" id="QGY47434.1"/>
    </source>
</evidence>
<keyword evidence="4 6" id="KW-1133">Transmembrane helix</keyword>